<dbReference type="Pfam" id="PF05920">
    <property type="entry name" value="Homeobox_KN"/>
    <property type="match status" value="1"/>
</dbReference>
<dbReference type="SMART" id="SM01188">
    <property type="entry name" value="ELK"/>
    <property type="match status" value="1"/>
</dbReference>
<evidence type="ECO:0000256" key="5">
    <source>
        <dbReference type="PROSITE-ProRule" id="PRU00108"/>
    </source>
</evidence>
<dbReference type="SMART" id="SM01255">
    <property type="entry name" value="KNOX1"/>
    <property type="match status" value="1"/>
</dbReference>
<dbReference type="InterPro" id="IPR008422">
    <property type="entry name" value="KN_HD"/>
</dbReference>
<dbReference type="CDD" id="cd00086">
    <property type="entry name" value="homeodomain"/>
    <property type="match status" value="1"/>
</dbReference>
<dbReference type="PANTHER" id="PTHR11850">
    <property type="entry name" value="HOMEOBOX PROTEIN TRANSCRIPTION FACTORS"/>
    <property type="match status" value="1"/>
</dbReference>
<accession>A0AAD8S5U0</accession>
<dbReference type="Pfam" id="PF03791">
    <property type="entry name" value="KNOX2"/>
    <property type="match status" value="1"/>
</dbReference>
<feature type="compositionally biased region" description="Polar residues" evidence="7">
    <location>
        <begin position="23"/>
        <end position="32"/>
    </location>
</feature>
<dbReference type="InterPro" id="IPR009057">
    <property type="entry name" value="Homeodomain-like_sf"/>
</dbReference>
<dbReference type="GO" id="GO:0005634">
    <property type="term" value="C:nucleus"/>
    <property type="evidence" value="ECO:0007669"/>
    <property type="project" value="UniProtKB-SubCell"/>
</dbReference>
<gene>
    <name evidence="10" type="ORF">QYE76_063133</name>
</gene>
<proteinExistence type="inferred from homology"/>
<keyword evidence="2 5" id="KW-0238">DNA-binding</keyword>
<keyword evidence="3 5" id="KW-0371">Homeobox</keyword>
<evidence type="ECO:0000256" key="2">
    <source>
        <dbReference type="ARBA" id="ARBA00023125"/>
    </source>
</evidence>
<dbReference type="InterPro" id="IPR005539">
    <property type="entry name" value="ELK_dom"/>
</dbReference>
<comment type="subcellular location">
    <subcellularLocation>
        <location evidence="1 5">Nucleus</location>
    </subcellularLocation>
</comment>
<dbReference type="EMBL" id="JAUUTY010000004">
    <property type="protein sequence ID" value="KAK1645328.1"/>
    <property type="molecule type" value="Genomic_DNA"/>
</dbReference>
<evidence type="ECO:0000256" key="6">
    <source>
        <dbReference type="PROSITE-ProRule" id="PRU00559"/>
    </source>
</evidence>
<dbReference type="PROSITE" id="PS00027">
    <property type="entry name" value="HOMEOBOX_1"/>
    <property type="match status" value="1"/>
</dbReference>
<feature type="region of interest" description="Disordered" evidence="7">
    <location>
        <begin position="23"/>
        <end position="51"/>
    </location>
</feature>
<sequence>MEQLPLLPCGSKTSTSTPLYLTLDNKTSRSNSPPLLPPALEPSRHSDHDTGSDIVKAKIMSHPLYSALLRSFIECQKVGAPLEVVGRLCALADEIESDSGGRRLDPSDPELDEFMATYCDVLVRYRQELRRPIQEADQFFRAMEVEMGSFTLLDENSFEGGGSSEDEQEAVDVGVLPDLTNHCTDDKELKSHLLNKYSGYLSSLWRDLSKKKKKGKLPRDARQKLLHWWQLHYRWPYPSELEKAALAESTGLDGKQINNWFINQRKRHWKPTPPAMEYRTSQPTYGASSSSSAAFRTEGHYFAGGSAYPRGP</sequence>
<feature type="compositionally biased region" description="Basic and acidic residues" evidence="7">
    <location>
        <begin position="42"/>
        <end position="51"/>
    </location>
</feature>
<evidence type="ECO:0000256" key="1">
    <source>
        <dbReference type="ARBA" id="ARBA00004123"/>
    </source>
</evidence>
<dbReference type="PROSITE" id="PS51213">
    <property type="entry name" value="ELK"/>
    <property type="match status" value="1"/>
</dbReference>
<comment type="similarity">
    <text evidence="6">Belongs to the TALE/KNOX homeobox family.</text>
</comment>
<evidence type="ECO:0000256" key="7">
    <source>
        <dbReference type="SAM" id="MobiDB-lite"/>
    </source>
</evidence>
<evidence type="ECO:0000313" key="10">
    <source>
        <dbReference type="EMBL" id="KAK1645328.1"/>
    </source>
</evidence>
<dbReference type="SUPFAM" id="SSF46689">
    <property type="entry name" value="Homeodomain-like"/>
    <property type="match status" value="1"/>
</dbReference>
<organism evidence="10 11">
    <name type="scientific">Lolium multiflorum</name>
    <name type="common">Italian ryegrass</name>
    <name type="synonym">Lolium perenne subsp. multiflorum</name>
    <dbReference type="NCBI Taxonomy" id="4521"/>
    <lineage>
        <taxon>Eukaryota</taxon>
        <taxon>Viridiplantae</taxon>
        <taxon>Streptophyta</taxon>
        <taxon>Embryophyta</taxon>
        <taxon>Tracheophyta</taxon>
        <taxon>Spermatophyta</taxon>
        <taxon>Magnoliopsida</taxon>
        <taxon>Liliopsida</taxon>
        <taxon>Poales</taxon>
        <taxon>Poaceae</taxon>
        <taxon>BOP clade</taxon>
        <taxon>Pooideae</taxon>
        <taxon>Poodae</taxon>
        <taxon>Poeae</taxon>
        <taxon>Poeae Chloroplast Group 2 (Poeae type)</taxon>
        <taxon>Loliodinae</taxon>
        <taxon>Loliinae</taxon>
        <taxon>Lolium</taxon>
    </lineage>
</organism>
<evidence type="ECO:0000313" key="11">
    <source>
        <dbReference type="Proteomes" id="UP001231189"/>
    </source>
</evidence>
<protein>
    <submittedName>
        <fullName evidence="10">Uncharacterized protein</fullName>
    </submittedName>
</protein>
<feature type="domain" description="Homeobox" evidence="8">
    <location>
        <begin position="208"/>
        <end position="271"/>
    </location>
</feature>
<dbReference type="InterPro" id="IPR005540">
    <property type="entry name" value="KNOX1"/>
</dbReference>
<dbReference type="InterPro" id="IPR001356">
    <property type="entry name" value="HD"/>
</dbReference>
<evidence type="ECO:0000259" key="9">
    <source>
        <dbReference type="PROSITE" id="PS51213"/>
    </source>
</evidence>
<dbReference type="InterPro" id="IPR005541">
    <property type="entry name" value="KNOX2"/>
</dbReference>
<dbReference type="GO" id="GO:0000981">
    <property type="term" value="F:DNA-binding transcription factor activity, RNA polymerase II-specific"/>
    <property type="evidence" value="ECO:0007669"/>
    <property type="project" value="InterPro"/>
</dbReference>
<dbReference type="SMART" id="SM01256">
    <property type="entry name" value="KNOX2"/>
    <property type="match status" value="1"/>
</dbReference>
<dbReference type="Gene3D" id="1.10.10.60">
    <property type="entry name" value="Homeodomain-like"/>
    <property type="match status" value="1"/>
</dbReference>
<dbReference type="GO" id="GO:0003677">
    <property type="term" value="F:DNA binding"/>
    <property type="evidence" value="ECO:0007669"/>
    <property type="project" value="UniProtKB-UniRule"/>
</dbReference>
<dbReference type="PROSITE" id="PS50071">
    <property type="entry name" value="HOMEOBOX_2"/>
    <property type="match status" value="1"/>
</dbReference>
<evidence type="ECO:0000259" key="8">
    <source>
        <dbReference type="PROSITE" id="PS50071"/>
    </source>
</evidence>
<dbReference type="AlphaFoldDB" id="A0AAD8S5U0"/>
<dbReference type="SMART" id="SM00389">
    <property type="entry name" value="HOX"/>
    <property type="match status" value="1"/>
</dbReference>
<dbReference type="Pfam" id="PF03789">
    <property type="entry name" value="ELK"/>
    <property type="match status" value="1"/>
</dbReference>
<evidence type="ECO:0000256" key="3">
    <source>
        <dbReference type="ARBA" id="ARBA00023155"/>
    </source>
</evidence>
<dbReference type="InterPro" id="IPR017970">
    <property type="entry name" value="Homeobox_CS"/>
</dbReference>
<dbReference type="Pfam" id="PF03790">
    <property type="entry name" value="KNOX1"/>
    <property type="match status" value="1"/>
</dbReference>
<feature type="domain" description="ELK" evidence="9">
    <location>
        <begin position="188"/>
        <end position="208"/>
    </location>
</feature>
<reference evidence="10" key="1">
    <citation type="submission" date="2023-07" db="EMBL/GenBank/DDBJ databases">
        <title>A chromosome-level genome assembly of Lolium multiflorum.</title>
        <authorList>
            <person name="Chen Y."/>
            <person name="Copetti D."/>
            <person name="Kolliker R."/>
            <person name="Studer B."/>
        </authorList>
    </citation>
    <scope>NUCLEOTIDE SEQUENCE</scope>
    <source>
        <strain evidence="10">02402/16</strain>
        <tissue evidence="10">Leaf</tissue>
    </source>
</reference>
<comment type="caution">
    <text evidence="10">The sequence shown here is derived from an EMBL/GenBank/DDBJ whole genome shotgun (WGS) entry which is preliminary data.</text>
</comment>
<evidence type="ECO:0000256" key="4">
    <source>
        <dbReference type="ARBA" id="ARBA00023242"/>
    </source>
</evidence>
<dbReference type="InterPro" id="IPR050224">
    <property type="entry name" value="TALE_homeobox"/>
</dbReference>
<keyword evidence="4 5" id="KW-0539">Nucleus</keyword>
<feature type="DNA-binding region" description="Homeobox; TALE-type" evidence="5">
    <location>
        <begin position="209"/>
        <end position="272"/>
    </location>
</feature>
<dbReference type="Proteomes" id="UP001231189">
    <property type="component" value="Unassembled WGS sequence"/>
</dbReference>
<keyword evidence="11" id="KW-1185">Reference proteome</keyword>
<name>A0AAD8S5U0_LOLMU</name>